<organism evidence="2">
    <name type="scientific">Culex pipiens</name>
    <name type="common">House mosquito</name>
    <dbReference type="NCBI Taxonomy" id="7175"/>
    <lineage>
        <taxon>Eukaryota</taxon>
        <taxon>Metazoa</taxon>
        <taxon>Ecdysozoa</taxon>
        <taxon>Arthropoda</taxon>
        <taxon>Hexapoda</taxon>
        <taxon>Insecta</taxon>
        <taxon>Pterygota</taxon>
        <taxon>Neoptera</taxon>
        <taxon>Endopterygota</taxon>
        <taxon>Diptera</taxon>
        <taxon>Nematocera</taxon>
        <taxon>Culicoidea</taxon>
        <taxon>Culicidae</taxon>
        <taxon>Culicinae</taxon>
        <taxon>Culicini</taxon>
        <taxon>Culex</taxon>
        <taxon>Culex</taxon>
    </lineage>
</organism>
<evidence type="ECO:0000256" key="1">
    <source>
        <dbReference type="SAM" id="MobiDB-lite"/>
    </source>
</evidence>
<proteinExistence type="predicted"/>
<reference evidence="2" key="1">
    <citation type="submission" date="2021-05" db="EMBL/GenBank/DDBJ databases">
        <authorList>
            <person name="Alioto T."/>
            <person name="Alioto T."/>
            <person name="Gomez Garrido J."/>
        </authorList>
    </citation>
    <scope>NUCLEOTIDE SEQUENCE</scope>
</reference>
<protein>
    <submittedName>
        <fullName evidence="2">(northern house mosquito) hypothetical protein</fullName>
    </submittedName>
</protein>
<dbReference type="EMBL" id="HBUE01349166">
    <property type="protein sequence ID" value="CAG6602252.1"/>
    <property type="molecule type" value="Transcribed_RNA"/>
</dbReference>
<accession>A0A8D8LAB5</accession>
<feature type="region of interest" description="Disordered" evidence="1">
    <location>
        <begin position="1"/>
        <end position="27"/>
    </location>
</feature>
<sequence length="100" mass="11639">MFGYSELSRSSSIRTSSSDRTRSPFSRSVYSRSKLSVIRFSSSTDWPNQSKNCLNDSSWRSHNRLISTPLIRFRISKFFTCSSMVRPAGRKCCFHRWGQK</sequence>
<dbReference type="EMBL" id="HBUE01242106">
    <property type="protein sequence ID" value="CAG6549968.1"/>
    <property type="molecule type" value="Transcribed_RNA"/>
</dbReference>
<evidence type="ECO:0000313" key="2">
    <source>
        <dbReference type="EMBL" id="CAG6602252.1"/>
    </source>
</evidence>
<dbReference type="AlphaFoldDB" id="A0A8D8LAB5"/>
<name>A0A8D8LAB5_CULPI</name>
<dbReference type="EMBL" id="HBUE01242107">
    <property type="protein sequence ID" value="CAG6549970.1"/>
    <property type="molecule type" value="Transcribed_RNA"/>
</dbReference>
<dbReference type="EMBL" id="HBUE01349165">
    <property type="protein sequence ID" value="CAG6602250.1"/>
    <property type="molecule type" value="Transcribed_RNA"/>
</dbReference>
<feature type="compositionally biased region" description="Low complexity" evidence="1">
    <location>
        <begin position="1"/>
        <end position="16"/>
    </location>
</feature>